<keyword evidence="12 18" id="KW-0472">Membrane</keyword>
<feature type="transmembrane region" description="Helical" evidence="18">
    <location>
        <begin position="472"/>
        <end position="498"/>
    </location>
</feature>
<dbReference type="Gene3D" id="3.40.1110.10">
    <property type="entry name" value="Calcium-transporting ATPase, cytoplasmic domain N"/>
    <property type="match status" value="1"/>
</dbReference>
<dbReference type="PANTHER" id="PTHR24092">
    <property type="entry name" value="PROBABLE PHOSPHOLIPID-TRANSPORTING ATPASE"/>
    <property type="match status" value="1"/>
</dbReference>
<name>A0A9N8YZ75_9GLOM</name>
<keyword evidence="9 17" id="KW-0460">Magnesium</keyword>
<feature type="region of interest" description="Disordered" evidence="19">
    <location>
        <begin position="641"/>
        <end position="664"/>
    </location>
</feature>
<evidence type="ECO:0000256" key="15">
    <source>
        <dbReference type="PIRSR" id="PIRSR606539-1"/>
    </source>
</evidence>
<feature type="binding site" evidence="16">
    <location>
        <position position="859"/>
    </location>
    <ligand>
        <name>ATP</name>
        <dbReference type="ChEBI" id="CHEBI:30616"/>
    </ligand>
</feature>
<feature type="binding site" evidence="17">
    <location>
        <position position="548"/>
    </location>
    <ligand>
        <name>Mg(2+)</name>
        <dbReference type="ChEBI" id="CHEBI:18420"/>
    </ligand>
</feature>
<evidence type="ECO:0000256" key="9">
    <source>
        <dbReference type="ARBA" id="ARBA00022842"/>
    </source>
</evidence>
<comment type="similarity">
    <text evidence="2 18">Belongs to the cation transport ATPase (P-type) (TC 3.A.3) family. Type IV subfamily.</text>
</comment>
<feature type="binding site" evidence="16">
    <location>
        <position position="974"/>
    </location>
    <ligand>
        <name>ATP</name>
        <dbReference type="ChEBI" id="CHEBI:30616"/>
    </ligand>
</feature>
<dbReference type="PANTHER" id="PTHR24092:SF180">
    <property type="entry name" value="PHOSPHOLIPID-TRANSPORTING ATPASE DNF1-RELATED"/>
    <property type="match status" value="1"/>
</dbReference>
<feature type="compositionally biased region" description="Polar residues" evidence="19">
    <location>
        <begin position="16"/>
        <end position="29"/>
    </location>
</feature>
<evidence type="ECO:0000256" key="2">
    <source>
        <dbReference type="ARBA" id="ARBA00008109"/>
    </source>
</evidence>
<feature type="transmembrane region" description="Helical" evidence="18">
    <location>
        <begin position="1282"/>
        <end position="1300"/>
    </location>
</feature>
<feature type="region of interest" description="Disordered" evidence="19">
    <location>
        <begin position="334"/>
        <end position="368"/>
    </location>
</feature>
<feature type="active site" description="4-aspartylphosphate intermediate" evidence="15">
    <location>
        <position position="546"/>
    </location>
</feature>
<dbReference type="SFLD" id="SFLDF00027">
    <property type="entry name" value="p-type_atpase"/>
    <property type="match status" value="1"/>
</dbReference>
<dbReference type="FunFam" id="3.40.50.1000:FF:000014">
    <property type="entry name" value="Phospholipid-transporting ATPase"/>
    <property type="match status" value="1"/>
</dbReference>
<dbReference type="PROSITE" id="PS00154">
    <property type="entry name" value="ATPASE_E1_E2"/>
    <property type="match status" value="1"/>
</dbReference>
<evidence type="ECO:0000256" key="4">
    <source>
        <dbReference type="ARBA" id="ARBA00022553"/>
    </source>
</evidence>
<dbReference type="GO" id="GO:0045332">
    <property type="term" value="P:phospholipid translocation"/>
    <property type="evidence" value="ECO:0007669"/>
    <property type="project" value="TreeGrafter"/>
</dbReference>
<keyword evidence="6 17" id="KW-0479">Metal-binding</keyword>
<organism evidence="23 24">
    <name type="scientific">Paraglomus occultum</name>
    <dbReference type="NCBI Taxonomy" id="144539"/>
    <lineage>
        <taxon>Eukaryota</taxon>
        <taxon>Fungi</taxon>
        <taxon>Fungi incertae sedis</taxon>
        <taxon>Mucoromycota</taxon>
        <taxon>Glomeromycotina</taxon>
        <taxon>Glomeromycetes</taxon>
        <taxon>Paraglomerales</taxon>
        <taxon>Paraglomeraceae</taxon>
        <taxon>Paraglomus</taxon>
    </lineage>
</organism>
<feature type="domain" description="P-type ATPase N-terminal" evidence="21">
    <location>
        <begin position="65"/>
        <end position="123"/>
    </location>
</feature>
<dbReference type="FunFam" id="3.40.1110.10:FF:000087">
    <property type="entry name" value="Phospholipid-transporting ATPase"/>
    <property type="match status" value="1"/>
</dbReference>
<feature type="binding site" evidence="16">
    <location>
        <position position="792"/>
    </location>
    <ligand>
        <name>ATP</name>
        <dbReference type="ChEBI" id="CHEBI:30616"/>
    </ligand>
</feature>
<keyword evidence="10 18" id="KW-1278">Translocase</keyword>
<keyword evidence="24" id="KW-1185">Reference proteome</keyword>
<evidence type="ECO:0000256" key="16">
    <source>
        <dbReference type="PIRSR" id="PIRSR606539-2"/>
    </source>
</evidence>
<feature type="region of interest" description="Disordered" evidence="19">
    <location>
        <begin position="690"/>
        <end position="723"/>
    </location>
</feature>
<feature type="transmembrane region" description="Helical" evidence="18">
    <location>
        <begin position="429"/>
        <end position="452"/>
    </location>
</feature>
<gene>
    <name evidence="23" type="ORF">POCULU_LOCUS281</name>
</gene>
<keyword evidence="11 18" id="KW-1133">Transmembrane helix</keyword>
<evidence type="ECO:0000313" key="23">
    <source>
        <dbReference type="EMBL" id="CAG8455671.1"/>
    </source>
</evidence>
<dbReference type="EMBL" id="CAJVPJ010000014">
    <property type="protein sequence ID" value="CAG8455671.1"/>
    <property type="molecule type" value="Genomic_DNA"/>
</dbReference>
<evidence type="ECO:0000259" key="22">
    <source>
        <dbReference type="Pfam" id="PF16212"/>
    </source>
</evidence>
<feature type="transmembrane region" description="Helical" evidence="18">
    <location>
        <begin position="1162"/>
        <end position="1179"/>
    </location>
</feature>
<feature type="binding site" evidence="16">
    <location>
        <position position="833"/>
    </location>
    <ligand>
        <name>ATP</name>
        <dbReference type="ChEBI" id="CHEBI:30616"/>
    </ligand>
</feature>
<dbReference type="InterPro" id="IPR001757">
    <property type="entry name" value="P_typ_ATPase"/>
</dbReference>
<dbReference type="Pfam" id="PF16212">
    <property type="entry name" value="PhoLip_ATPase_C"/>
    <property type="match status" value="1"/>
</dbReference>
<dbReference type="Pfam" id="PF16209">
    <property type="entry name" value="PhoLip_ATPase_N"/>
    <property type="match status" value="1"/>
</dbReference>
<dbReference type="GO" id="GO:0012505">
    <property type="term" value="C:endomembrane system"/>
    <property type="evidence" value="ECO:0007669"/>
    <property type="project" value="UniProtKB-SubCell"/>
</dbReference>
<protein>
    <recommendedName>
        <fullName evidence="18">Phospholipid-transporting ATPase</fullName>
        <ecNumber evidence="18">7.6.2.1</ecNumber>
    </recommendedName>
</protein>
<dbReference type="GO" id="GO:0016887">
    <property type="term" value="F:ATP hydrolysis activity"/>
    <property type="evidence" value="ECO:0007669"/>
    <property type="project" value="InterPro"/>
</dbReference>
<dbReference type="Pfam" id="PF00122">
    <property type="entry name" value="E1-E2_ATPase"/>
    <property type="match status" value="1"/>
</dbReference>
<keyword evidence="7 16" id="KW-0547">Nucleotide-binding</keyword>
<feature type="compositionally biased region" description="Basic and acidic residues" evidence="19">
    <location>
        <begin position="199"/>
        <end position="217"/>
    </location>
</feature>
<dbReference type="InterPro" id="IPR036412">
    <property type="entry name" value="HAD-like_sf"/>
</dbReference>
<feature type="binding site" evidence="16">
    <location>
        <position position="548"/>
    </location>
    <ligand>
        <name>ATP</name>
        <dbReference type="ChEBI" id="CHEBI:30616"/>
    </ligand>
</feature>
<evidence type="ECO:0000256" key="14">
    <source>
        <dbReference type="ARBA" id="ARBA00049128"/>
    </source>
</evidence>
<dbReference type="SFLD" id="SFLDG00002">
    <property type="entry name" value="C1.7:_P-type_atpase_like"/>
    <property type="match status" value="1"/>
</dbReference>
<dbReference type="NCBIfam" id="TIGR01494">
    <property type="entry name" value="ATPase_P-type"/>
    <property type="match status" value="1"/>
</dbReference>
<feature type="binding site" evidence="16">
    <location>
        <position position="1104"/>
    </location>
    <ligand>
        <name>ATP</name>
        <dbReference type="ChEBI" id="CHEBI:30616"/>
    </ligand>
</feature>
<keyword evidence="4" id="KW-0597">Phosphoprotein</keyword>
<evidence type="ECO:0000259" key="21">
    <source>
        <dbReference type="Pfam" id="PF16209"/>
    </source>
</evidence>
<proteinExistence type="inferred from homology"/>
<feature type="binding site" evidence="17">
    <location>
        <position position="1101"/>
    </location>
    <ligand>
        <name>Mg(2+)</name>
        <dbReference type="ChEBI" id="CHEBI:18420"/>
    </ligand>
</feature>
<feature type="binding site" evidence="16">
    <location>
        <position position="546"/>
    </location>
    <ligand>
        <name>ATP</name>
        <dbReference type="ChEBI" id="CHEBI:30616"/>
    </ligand>
</feature>
<dbReference type="SUPFAM" id="SSF81660">
    <property type="entry name" value="Metal cation-transporting ATPase, ATP-binding domain N"/>
    <property type="match status" value="1"/>
</dbReference>
<feature type="binding site" evidence="16">
    <location>
        <position position="1105"/>
    </location>
    <ligand>
        <name>ATP</name>
        <dbReference type="ChEBI" id="CHEBI:30616"/>
    </ligand>
</feature>
<keyword evidence="3" id="KW-0813">Transport</keyword>
<evidence type="ECO:0000256" key="6">
    <source>
        <dbReference type="ARBA" id="ARBA00022723"/>
    </source>
</evidence>
<dbReference type="PRINTS" id="PR00119">
    <property type="entry name" value="CATATPASE"/>
</dbReference>
<evidence type="ECO:0000256" key="18">
    <source>
        <dbReference type="RuleBase" id="RU362033"/>
    </source>
</evidence>
<dbReference type="Gene3D" id="2.70.150.10">
    <property type="entry name" value="Calcium-transporting ATPase, cytoplasmic transduction domain A"/>
    <property type="match status" value="1"/>
</dbReference>
<evidence type="ECO:0000256" key="8">
    <source>
        <dbReference type="ARBA" id="ARBA00022840"/>
    </source>
</evidence>
<comment type="catalytic activity">
    <reaction evidence="13 18">
        <text>ATP + H2O + phospholipidSide 1 = ADP + phosphate + phospholipidSide 2.</text>
        <dbReference type="EC" id="7.6.2.1"/>
    </reaction>
</comment>
<feature type="transmembrane region" description="Helical" evidence="18">
    <location>
        <begin position="1307"/>
        <end position="1330"/>
    </location>
</feature>
<dbReference type="InterPro" id="IPR023214">
    <property type="entry name" value="HAD_sf"/>
</dbReference>
<dbReference type="EC" id="7.6.2.1" evidence="18"/>
<evidence type="ECO:0000256" key="17">
    <source>
        <dbReference type="PIRSR" id="PIRSR606539-3"/>
    </source>
</evidence>
<reference evidence="23" key="1">
    <citation type="submission" date="2021-06" db="EMBL/GenBank/DDBJ databases">
        <authorList>
            <person name="Kallberg Y."/>
            <person name="Tangrot J."/>
            <person name="Rosling A."/>
        </authorList>
    </citation>
    <scope>NUCLEOTIDE SEQUENCE</scope>
    <source>
        <strain evidence="23">IA702</strain>
    </source>
</reference>
<feature type="compositionally biased region" description="Low complexity" evidence="19">
    <location>
        <begin position="349"/>
        <end position="367"/>
    </location>
</feature>
<feature type="transmembrane region" description="Helical" evidence="18">
    <location>
        <begin position="98"/>
        <end position="115"/>
    </location>
</feature>
<feature type="compositionally biased region" description="Basic and acidic residues" evidence="19">
    <location>
        <begin position="690"/>
        <end position="702"/>
    </location>
</feature>
<keyword evidence="8 16" id="KW-0067">ATP-binding</keyword>
<dbReference type="InterPro" id="IPR023298">
    <property type="entry name" value="ATPase_P-typ_TM_dom_sf"/>
</dbReference>
<evidence type="ECO:0000259" key="20">
    <source>
        <dbReference type="Pfam" id="PF00122"/>
    </source>
</evidence>
<dbReference type="InterPro" id="IPR018303">
    <property type="entry name" value="ATPase_P-typ_P_site"/>
</dbReference>
<dbReference type="GO" id="GO:0005886">
    <property type="term" value="C:plasma membrane"/>
    <property type="evidence" value="ECO:0007669"/>
    <property type="project" value="TreeGrafter"/>
</dbReference>
<feature type="compositionally biased region" description="Low complexity" evidence="19">
    <location>
        <begin position="706"/>
        <end position="718"/>
    </location>
</feature>
<dbReference type="SUPFAM" id="SSF56784">
    <property type="entry name" value="HAD-like"/>
    <property type="match status" value="1"/>
</dbReference>
<dbReference type="GO" id="GO:0005524">
    <property type="term" value="F:ATP binding"/>
    <property type="evidence" value="ECO:0007669"/>
    <property type="project" value="UniProtKB-UniRule"/>
</dbReference>
<feature type="transmembrane region" description="Helical" evidence="18">
    <location>
        <begin position="1241"/>
        <end position="1262"/>
    </location>
</feature>
<evidence type="ECO:0000256" key="7">
    <source>
        <dbReference type="ARBA" id="ARBA00022741"/>
    </source>
</evidence>
<feature type="domain" description="P-type ATPase A" evidence="20">
    <location>
        <begin position="225"/>
        <end position="281"/>
    </location>
</feature>
<dbReference type="OrthoDB" id="377733at2759"/>
<feature type="binding site" evidence="16">
    <location>
        <position position="975"/>
    </location>
    <ligand>
        <name>ATP</name>
        <dbReference type="ChEBI" id="CHEBI:30616"/>
    </ligand>
</feature>
<comment type="cofactor">
    <cofactor evidence="17">
        <name>Mg(2+)</name>
        <dbReference type="ChEBI" id="CHEBI:18420"/>
    </cofactor>
</comment>
<keyword evidence="5 18" id="KW-0812">Transmembrane</keyword>
<feature type="transmembrane region" description="Helical" evidence="18">
    <location>
        <begin position="1342"/>
        <end position="1361"/>
    </location>
</feature>
<dbReference type="Gene3D" id="3.40.50.1000">
    <property type="entry name" value="HAD superfamily/HAD-like"/>
    <property type="match status" value="1"/>
</dbReference>
<feature type="domain" description="P-type ATPase C-terminal" evidence="22">
    <location>
        <begin position="1127"/>
        <end position="1376"/>
    </location>
</feature>
<evidence type="ECO:0000256" key="10">
    <source>
        <dbReference type="ARBA" id="ARBA00022967"/>
    </source>
</evidence>
<dbReference type="SUPFAM" id="SSF81665">
    <property type="entry name" value="Calcium ATPase, transmembrane domain M"/>
    <property type="match status" value="1"/>
</dbReference>
<evidence type="ECO:0000256" key="19">
    <source>
        <dbReference type="SAM" id="MobiDB-lite"/>
    </source>
</evidence>
<comment type="catalytic activity">
    <reaction evidence="14">
        <text>a 1,2-diacyl-sn-glycero-3-phosphoethanolamine(out) + ATP + H2O = a 1,2-diacyl-sn-glycero-3-phosphoethanolamine(in) + ADP + phosphate + H(+)</text>
        <dbReference type="Rhea" id="RHEA:66132"/>
        <dbReference type="ChEBI" id="CHEBI:15377"/>
        <dbReference type="ChEBI" id="CHEBI:15378"/>
        <dbReference type="ChEBI" id="CHEBI:30616"/>
        <dbReference type="ChEBI" id="CHEBI:43474"/>
        <dbReference type="ChEBI" id="CHEBI:64612"/>
        <dbReference type="ChEBI" id="CHEBI:456216"/>
    </reaction>
    <physiologicalReaction direction="left-to-right" evidence="14">
        <dbReference type="Rhea" id="RHEA:66133"/>
    </physiologicalReaction>
</comment>
<sequence>MSQAARGVGDPRHAAISTNDNLRRSTSVNRPKEFASKVKNRKTSKRERRVFVNLPLPSTHLDRRNDPKVKYVSNRIVTSKYTTLTFVPKNLFEQFRRAANMYFLFMAILGLLPFFSVNNPVLTVLPLSTVVFITACKDAVEDYNRHKIDKQFNSSTCYYLQNFVNVNYPMEKRVSLFDRIISSIVDFFTELVKIKPKDQKSSRDVQDQSKVEERQESIDEEPSNKVNGDPEWKKTYWRNVRVGDFIFLRNGDAVPADAIILSTSESEGGCFVETKDLDGETNLKPRKAIPDTNNIGSAKDCVETKFYIDAEAPNSNLYSFSAAVALVDPADPDIQQPPAVATRNRDSIQSVQSVSTNRRSSRNSNFSMQAQKSVPVNINNLLLRAHVIRNTEWVIAMVVYTGVETKIMLNSGETPSKRSRIEKEMNKEVIFNFFVLIALALICAIGSAISSANLSSKTNGIATKLLDSNRDSIAFAAFLTFWASLIIFQNIIPISLYISIEFVKTFQAYFIYNDLDMWDEDTQTSCVPKSWNLSDDLGQIEYVFSDKTGTLTRNVMQFRECSINGKVYGRNGWAGKTDAEKGKEAMQGQETDVTKQDPEDIWRSYLTEMRKTFEPKYASTDPSFLTFVDPELFRGLQHVKNKDDGLEDGGSSSEKVTETDSSRGNAENIKEFFTLLAVCHTVVLEKSLETGKDESDDNKAESEALISSDTNSSTIDITQNGSSTDDIPNKLSLRFAKVSIKKHLNTKRLGSIVPSLGGLNSLVGPSPSVNKGPPIDGTVAVQLVYQAESPDEAALVSAAKNVGFAFLRRNNNYLRVDILGTEYDFEVLNVLEFNSTRKRMSIIVRRPKELGGDVALFCKGADNVIMERLAAGQDDLIAATTKDIDDFSNAGLRTLTLAYRTLEPAYYAEWAAKYREASTSIEDRNAKIDATADEIERELILLGATAIEDKLQEGVPECIATLREAGMKVWVLTGDKLETAINIGFAAQLLTKDMKLWTLRTANKKDVISRFNEIVDKFIDIDGSIREADKGESSSARQHAFVVDGGALAHLLEDKLSRTKLLQVAEVFASVICCRVSPLQKALVVELVRKGKRTVTLAIGDGANDVSMIQAANVGVGISGQEGVQAAMAADYAIAQFRYLQKLLIVHGHWDYMRISEMILNFFYKNVIWVFPVLWYQIYCLFSGNIFYDYSLVQLYNMIFTVGPVIVLGTTDQSVTASYCLRYPGIYSIGIKQLRYNRFRFALYFLDGIWQSLVVYYTFHFIHYNTQGVVSSSAYSTGTDEFSTAVAVTVIIIANLFVGFNTYHWNVFIWVTVFGEIVILLAFVLAYGAFPSLTLYGIGTQIFSQGTFWFGMLFGILAAGLPRYLITFIKQWFYPDDLDIVKQIKAKEKQQRWTKAKTTKPEITIEDTTH</sequence>
<dbReference type="InterPro" id="IPR006539">
    <property type="entry name" value="P-type_ATPase_IV"/>
</dbReference>
<feature type="binding site" evidence="16">
    <location>
        <position position="1075"/>
    </location>
    <ligand>
        <name>ATP</name>
        <dbReference type="ChEBI" id="CHEBI:30616"/>
    </ligand>
</feature>
<dbReference type="SFLD" id="SFLDS00003">
    <property type="entry name" value="Haloacid_Dehalogenase"/>
    <property type="match status" value="1"/>
</dbReference>
<feature type="region of interest" description="Disordered" evidence="19">
    <location>
        <begin position="1"/>
        <end position="45"/>
    </location>
</feature>
<feature type="binding site" evidence="16">
    <location>
        <position position="547"/>
    </location>
    <ligand>
        <name>ATP</name>
        <dbReference type="ChEBI" id="CHEBI:30616"/>
    </ligand>
</feature>
<comment type="subcellular location">
    <subcellularLocation>
        <location evidence="1">Endomembrane system</location>
        <topology evidence="1">Multi-pass membrane protein</topology>
    </subcellularLocation>
    <subcellularLocation>
        <location evidence="18">Membrane</location>
        <topology evidence="18">Multi-pass membrane protein</topology>
    </subcellularLocation>
</comment>
<evidence type="ECO:0000256" key="3">
    <source>
        <dbReference type="ARBA" id="ARBA00022448"/>
    </source>
</evidence>
<dbReference type="Proteomes" id="UP000789572">
    <property type="component" value="Unassembled WGS sequence"/>
</dbReference>
<evidence type="ECO:0000256" key="12">
    <source>
        <dbReference type="ARBA" id="ARBA00023136"/>
    </source>
</evidence>
<feature type="binding site" evidence="16">
    <location>
        <position position="973"/>
    </location>
    <ligand>
        <name>ATP</name>
        <dbReference type="ChEBI" id="CHEBI:30616"/>
    </ligand>
</feature>
<accession>A0A9N8YZ75</accession>
<dbReference type="InterPro" id="IPR059000">
    <property type="entry name" value="ATPase_P-type_domA"/>
</dbReference>
<evidence type="ECO:0000256" key="11">
    <source>
        <dbReference type="ARBA" id="ARBA00022989"/>
    </source>
</evidence>
<feature type="binding site" evidence="16">
    <location>
        <position position="893"/>
    </location>
    <ligand>
        <name>ATP</name>
        <dbReference type="ChEBI" id="CHEBI:30616"/>
    </ligand>
</feature>
<dbReference type="InterPro" id="IPR023299">
    <property type="entry name" value="ATPase_P-typ_cyto_dom_N"/>
</dbReference>
<dbReference type="InterPro" id="IPR032630">
    <property type="entry name" value="P_typ_ATPase_c"/>
</dbReference>
<dbReference type="InterPro" id="IPR032631">
    <property type="entry name" value="P-type_ATPase_N"/>
</dbReference>
<comment type="caution">
    <text evidence="23">The sequence shown here is derived from an EMBL/GenBank/DDBJ whole genome shotgun (WGS) entry which is preliminary data.</text>
</comment>
<feature type="region of interest" description="Disordered" evidence="19">
    <location>
        <begin position="199"/>
        <end position="229"/>
    </location>
</feature>
<evidence type="ECO:0000256" key="5">
    <source>
        <dbReference type="ARBA" id="ARBA00022692"/>
    </source>
</evidence>
<dbReference type="SUPFAM" id="SSF81653">
    <property type="entry name" value="Calcium ATPase, transduction domain A"/>
    <property type="match status" value="1"/>
</dbReference>
<feature type="binding site" evidence="17">
    <location>
        <position position="546"/>
    </location>
    <ligand>
        <name>Mg(2+)</name>
        <dbReference type="ChEBI" id="CHEBI:18420"/>
    </ligand>
</feature>
<dbReference type="Pfam" id="PF13246">
    <property type="entry name" value="Cation_ATPase"/>
    <property type="match status" value="1"/>
</dbReference>
<dbReference type="GO" id="GO:0000287">
    <property type="term" value="F:magnesium ion binding"/>
    <property type="evidence" value="ECO:0007669"/>
    <property type="project" value="UniProtKB-UniRule"/>
</dbReference>
<dbReference type="InterPro" id="IPR008250">
    <property type="entry name" value="ATPase_P-typ_transduc_dom_A_sf"/>
</dbReference>
<dbReference type="NCBIfam" id="TIGR01652">
    <property type="entry name" value="ATPase-Plipid"/>
    <property type="match status" value="2"/>
</dbReference>
<feature type="binding site" evidence="16">
    <location>
        <position position="1081"/>
    </location>
    <ligand>
        <name>ATP</name>
        <dbReference type="ChEBI" id="CHEBI:30616"/>
    </ligand>
</feature>
<feature type="binding site" evidence="17">
    <location>
        <position position="1105"/>
    </location>
    <ligand>
        <name>Mg(2+)</name>
        <dbReference type="ChEBI" id="CHEBI:18420"/>
    </ligand>
</feature>
<evidence type="ECO:0000256" key="13">
    <source>
        <dbReference type="ARBA" id="ARBA00034036"/>
    </source>
</evidence>
<evidence type="ECO:0000313" key="24">
    <source>
        <dbReference type="Proteomes" id="UP000789572"/>
    </source>
</evidence>
<dbReference type="InterPro" id="IPR044492">
    <property type="entry name" value="P_typ_ATPase_HD_dom"/>
</dbReference>
<evidence type="ECO:0000256" key="1">
    <source>
        <dbReference type="ARBA" id="ARBA00004127"/>
    </source>
</evidence>
<dbReference type="GO" id="GO:0140326">
    <property type="term" value="F:ATPase-coupled intramembrane lipid transporter activity"/>
    <property type="evidence" value="ECO:0007669"/>
    <property type="project" value="UniProtKB-EC"/>
</dbReference>